<dbReference type="PANTHER" id="PTHR47795:SF1">
    <property type="entry name" value="DNA-DEPENDENT METALLOPROTEASE WSS1 HOMOLOG 2"/>
    <property type="match status" value="1"/>
</dbReference>
<dbReference type="EMBL" id="HF935290">
    <property type="protein sequence ID" value="CCX06470.1"/>
    <property type="molecule type" value="Genomic_DNA"/>
</dbReference>
<reference evidence="3 4" key="1">
    <citation type="journal article" date="2013" name="PLoS Genet.">
        <title>The genome and development-dependent transcriptomes of Pyronema confluens: a window into fungal evolution.</title>
        <authorList>
            <person name="Traeger S."/>
            <person name="Altegoer F."/>
            <person name="Freitag M."/>
            <person name="Gabaldon T."/>
            <person name="Kempken F."/>
            <person name="Kumar A."/>
            <person name="Marcet-Houben M."/>
            <person name="Poggeler S."/>
            <person name="Stajich J.E."/>
            <person name="Nowrousian M."/>
        </authorList>
    </citation>
    <scope>NUCLEOTIDE SEQUENCE [LARGE SCALE GENOMIC DNA]</scope>
    <source>
        <strain evidence="4">CBS 100304</strain>
        <tissue evidence="3">Vegetative mycelium</tissue>
    </source>
</reference>
<feature type="domain" description="WLM" evidence="2">
    <location>
        <begin position="12"/>
        <end position="212"/>
    </location>
</feature>
<keyword evidence="4" id="KW-1185">Reference proteome</keyword>
<dbReference type="STRING" id="1076935.U4KY46"/>
<dbReference type="Gene3D" id="3.30.2010.10">
    <property type="entry name" value="Metalloproteases ('zincins'), catalytic domain"/>
    <property type="match status" value="1"/>
</dbReference>
<gene>
    <name evidence="3" type="ORF">PCON_06057</name>
</gene>
<dbReference type="PROSITE" id="PS51397">
    <property type="entry name" value="WLM"/>
    <property type="match status" value="1"/>
</dbReference>
<accession>U4KY46</accession>
<dbReference type="OrthoDB" id="49605at2759"/>
<dbReference type="PANTHER" id="PTHR47795">
    <property type="entry name" value="UBIQUITIN AND WLM DOMAIN-CONTAINING METALLOPROTEASE SPCC1442.07C"/>
    <property type="match status" value="1"/>
</dbReference>
<proteinExistence type="predicted"/>
<evidence type="ECO:0000256" key="1">
    <source>
        <dbReference type="SAM" id="MobiDB-lite"/>
    </source>
</evidence>
<protein>
    <submittedName>
        <fullName evidence="3">Similar to Ubiquitin and WLM domain-containing protein C1442.07c acc. no. O94580</fullName>
    </submittedName>
</protein>
<dbReference type="GO" id="GO:0070628">
    <property type="term" value="F:proteasome binding"/>
    <property type="evidence" value="ECO:0007669"/>
    <property type="project" value="TreeGrafter"/>
</dbReference>
<dbReference type="OMA" id="ILHICQL"/>
<evidence type="ECO:0000313" key="3">
    <source>
        <dbReference type="EMBL" id="CCX06470.1"/>
    </source>
</evidence>
<dbReference type="eggNOG" id="KOG4842">
    <property type="taxonomic scope" value="Eukaryota"/>
</dbReference>
<dbReference type="AlphaFoldDB" id="U4KY46"/>
<dbReference type="InterPro" id="IPR013536">
    <property type="entry name" value="WLM_dom"/>
</dbReference>
<organism evidence="3 4">
    <name type="scientific">Pyronema omphalodes (strain CBS 100304)</name>
    <name type="common">Pyronema confluens</name>
    <dbReference type="NCBI Taxonomy" id="1076935"/>
    <lineage>
        <taxon>Eukaryota</taxon>
        <taxon>Fungi</taxon>
        <taxon>Dikarya</taxon>
        <taxon>Ascomycota</taxon>
        <taxon>Pezizomycotina</taxon>
        <taxon>Pezizomycetes</taxon>
        <taxon>Pezizales</taxon>
        <taxon>Pyronemataceae</taxon>
        <taxon>Pyronema</taxon>
    </lineage>
</organism>
<dbReference type="Pfam" id="PF08325">
    <property type="entry name" value="WLM"/>
    <property type="match status" value="1"/>
</dbReference>
<evidence type="ECO:0000313" key="4">
    <source>
        <dbReference type="Proteomes" id="UP000018144"/>
    </source>
</evidence>
<sequence>MPPIPPARPAAQRQGDAQYTFTTLRALPHLPDPKRSLDYLERLRNDAGIMAVMKKYKWTVGVLAEMEPIGNTNLNGKTLGKNWNKGAMIEVRLRTDDYGGYRHYNTVRKTMAHELAHMVHSDHDAKFWELCRKLEGEIERGDWRSGGRALTNEVFYEPPPQPEEKKETWKGGVQRLRGASPVTIQQDAAAREKTPAELRREMMAKAAEERMKKLQGK</sequence>
<feature type="region of interest" description="Disordered" evidence="1">
    <location>
        <begin position="178"/>
        <end position="197"/>
    </location>
</feature>
<name>U4KY46_PYROM</name>
<evidence type="ECO:0000259" key="2">
    <source>
        <dbReference type="PROSITE" id="PS51397"/>
    </source>
</evidence>
<dbReference type="Proteomes" id="UP000018144">
    <property type="component" value="Unassembled WGS sequence"/>
</dbReference>